<reference evidence="1 2" key="1">
    <citation type="journal article" date="2016" name="Genome Announc.">
        <title>Draft Genome Sequence of Planomonospora sphaerica JCM9374, a Rare Actinomycete.</title>
        <authorList>
            <person name="Dohra H."/>
            <person name="Suzuki T."/>
            <person name="Inoue Y."/>
            <person name="Kodani S."/>
        </authorList>
    </citation>
    <scope>NUCLEOTIDE SEQUENCE [LARGE SCALE GENOMIC DNA]</scope>
    <source>
        <strain evidence="1 2">JCM 9374</strain>
    </source>
</reference>
<dbReference type="STRING" id="161355.PS9374_04571"/>
<comment type="caution">
    <text evidence="1">The sequence shown here is derived from an EMBL/GenBank/DDBJ whole genome shotgun (WGS) entry which is preliminary data.</text>
</comment>
<evidence type="ECO:0000313" key="2">
    <source>
        <dbReference type="Proteomes" id="UP000077701"/>
    </source>
</evidence>
<reference evidence="2" key="2">
    <citation type="submission" date="2016-04" db="EMBL/GenBank/DDBJ databases">
        <title>Planomonospora sphaerica JCM9374 whole genome shotgun sequence.</title>
        <authorList>
            <person name="Suzuki T."/>
            <person name="Dohra H."/>
            <person name="Kodani S."/>
        </authorList>
    </citation>
    <scope>NUCLEOTIDE SEQUENCE [LARGE SCALE GENOMIC DNA]</scope>
    <source>
        <strain evidence="2">JCM 9374</strain>
    </source>
</reference>
<evidence type="ECO:0000313" key="1">
    <source>
        <dbReference type="EMBL" id="GAT68906.1"/>
    </source>
</evidence>
<dbReference type="AlphaFoldDB" id="A0A171DJ85"/>
<gene>
    <name evidence="1" type="ORF">PS9374_04571</name>
</gene>
<accession>A0A171DJ85</accession>
<evidence type="ECO:0008006" key="3">
    <source>
        <dbReference type="Google" id="ProtNLM"/>
    </source>
</evidence>
<name>A0A171DJ85_9ACTN</name>
<dbReference type="Proteomes" id="UP000077701">
    <property type="component" value="Unassembled WGS sequence"/>
</dbReference>
<protein>
    <recommendedName>
        <fullName evidence="3">ISKra4 family transposase</fullName>
    </recommendedName>
</protein>
<dbReference type="EMBL" id="BDCX01000011">
    <property type="protein sequence ID" value="GAT68906.1"/>
    <property type="molecule type" value="Genomic_DNA"/>
</dbReference>
<keyword evidence="2" id="KW-1185">Reference proteome</keyword>
<sequence length="265" mass="28457">MAMLGVVYDAAPAPRRPHDVIAVSGGRSGDRPARPGPAARGKWLCGSVSADLGEVIAKVFDQAEARDPLHARTWVVLVDGVRHQLDLTRAEAARRGVAIHIVIDVIHVLEYLWKAAWCLHAGGDPAAEDWVAAHALSVLAGRVEDAAAALDAQSTAAGLARERRGGVDAAVGYLRGNAAFLRYDQALAAGWPIATGVIEGACRHLVKDRLDITGARWGLAGAEAVLTLRAVIANGDFDAYWRFHRAQEHRRVHQTRYQAELDLTA</sequence>
<organism evidence="1 2">
    <name type="scientific">Planomonospora sphaerica</name>
    <dbReference type="NCBI Taxonomy" id="161355"/>
    <lineage>
        <taxon>Bacteria</taxon>
        <taxon>Bacillati</taxon>
        <taxon>Actinomycetota</taxon>
        <taxon>Actinomycetes</taxon>
        <taxon>Streptosporangiales</taxon>
        <taxon>Streptosporangiaceae</taxon>
        <taxon>Planomonospora</taxon>
    </lineage>
</organism>
<proteinExistence type="predicted"/>